<evidence type="ECO:0000313" key="2">
    <source>
        <dbReference type="Proteomes" id="UP000294003"/>
    </source>
</evidence>
<reference evidence="1 2" key="1">
    <citation type="submission" date="2018-06" db="EMBL/GenBank/DDBJ databases">
        <title>Complete Genomes of Monosporascus.</title>
        <authorList>
            <person name="Robinson A.J."/>
            <person name="Natvig D.O."/>
        </authorList>
    </citation>
    <scope>NUCLEOTIDE SEQUENCE [LARGE SCALE GENOMIC DNA]</scope>
    <source>
        <strain evidence="1 2">CBS 609.92</strain>
    </source>
</reference>
<comment type="caution">
    <text evidence="1">The sequence shown here is derived from an EMBL/GenBank/DDBJ whole genome shotgun (WGS) entry which is preliminary data.</text>
</comment>
<keyword evidence="2" id="KW-1185">Reference proteome</keyword>
<protein>
    <recommendedName>
        <fullName evidence="3">Amine oxidase domain-containing protein</fullName>
    </recommendedName>
</protein>
<dbReference type="EMBL" id="QJNS01000101">
    <property type="protein sequence ID" value="RYO87361.1"/>
    <property type="molecule type" value="Genomic_DNA"/>
</dbReference>
<evidence type="ECO:0000313" key="1">
    <source>
        <dbReference type="EMBL" id="RYO87361.1"/>
    </source>
</evidence>
<dbReference type="Proteomes" id="UP000294003">
    <property type="component" value="Unassembled WGS sequence"/>
</dbReference>
<organism evidence="1 2">
    <name type="scientific">Monosporascus cannonballus</name>
    <dbReference type="NCBI Taxonomy" id="155416"/>
    <lineage>
        <taxon>Eukaryota</taxon>
        <taxon>Fungi</taxon>
        <taxon>Dikarya</taxon>
        <taxon>Ascomycota</taxon>
        <taxon>Pezizomycotina</taxon>
        <taxon>Sordariomycetes</taxon>
        <taxon>Xylariomycetidae</taxon>
        <taxon>Xylariales</taxon>
        <taxon>Xylariales incertae sedis</taxon>
        <taxon>Monosporascus</taxon>
    </lineage>
</organism>
<gene>
    <name evidence="1" type="ORF">DL762_004291</name>
</gene>
<accession>A0ABY0HB74</accession>
<dbReference type="InterPro" id="IPR036188">
    <property type="entry name" value="FAD/NAD-bd_sf"/>
</dbReference>
<sequence>MKREVAILGGGSSGMYTAHPETYTDPVIWQRDYVGVLNFHDIPVVRDYFAHFDIPLRVLRMSPARSSPALLEGFDKLAVPVPEDLLLLFRQFAEKYGIQDVVPMLALYGRGGGRLRENHDSVHCQSIWAQRLWRVQPSATDGRPARQPWQELYEAAYDALGSDNVLLSSTVSAAKRSEKGVHLKFVRADGSRVDIQAEKLVVAIAPTLDKLSALGLDGTEAGPFERFTNVPYFTGIIRESGLRADTAVFPYGSGLHETSAEEAKAAIIEDLTALTTAINSTSAEPATFKAHTPFQSTVSKEDIADGF</sequence>
<evidence type="ECO:0008006" key="3">
    <source>
        <dbReference type="Google" id="ProtNLM"/>
    </source>
</evidence>
<proteinExistence type="predicted"/>
<dbReference type="SUPFAM" id="SSF51905">
    <property type="entry name" value="FAD/NAD(P)-binding domain"/>
    <property type="match status" value="1"/>
</dbReference>
<name>A0ABY0HB74_9PEZI</name>